<proteinExistence type="inferred from homology"/>
<evidence type="ECO:0000256" key="3">
    <source>
        <dbReference type="ARBA" id="ARBA00005984"/>
    </source>
</evidence>
<dbReference type="InterPro" id="IPR018299">
    <property type="entry name" value="Alkaline_phosphatase_AS"/>
</dbReference>
<dbReference type="InterPro" id="IPR001952">
    <property type="entry name" value="Alkaline_phosphatase"/>
</dbReference>
<dbReference type="PANTHER" id="PTHR11596">
    <property type="entry name" value="ALKALINE PHOSPHATASE"/>
    <property type="match status" value="1"/>
</dbReference>
<dbReference type="InterPro" id="IPR017850">
    <property type="entry name" value="Alkaline_phosphatase_core_sf"/>
</dbReference>
<evidence type="ECO:0000256" key="7">
    <source>
        <dbReference type="ARBA" id="ARBA00022833"/>
    </source>
</evidence>
<dbReference type="PRINTS" id="PR00113">
    <property type="entry name" value="ALKPHPHTASE"/>
</dbReference>
<keyword evidence="6 10" id="KW-0378">Hydrolase</keyword>
<dbReference type="EnsemblMetazoa" id="AALFPA23_004081.R4859">
    <property type="protein sequence ID" value="AALFPA23_004081.P4859"/>
    <property type="gene ID" value="AALFPA23_004081"/>
</dbReference>
<keyword evidence="11" id="KW-0812">Transmembrane</keyword>
<sequence>MELKALAVLCLLAVVEAQILVEKSEPAPEKDHYHSRNHLLTKFEKNAFTEEETHSKFWVDSAQNTLNNKLNQKKSTTKAKNVIFFIGDGMSPQTVAATRVYQGNENEYLSFEKFPYLGQAKTYCVNRQVPDSACTGTAYFSGVKVNYGMLNVVASIPRYTCDYEKNNSTELDGLMKWAQDAGKATGIVTNTRITHASPAASYAKSATRGWENDAEVVSDKCDPEKTIDIATQMVHSEVPKNYKVILGGGRRNFRPTDVTDEEGSRGYRTDGKDLIEEWAAVHKDMGVASYVWNREGLLGTNLEKTDYLLGLFEASHLKYNLQVQQQNVGSVEPTLAELTEIAIKMLQKSDEGYVLFVEGGLIDLAHHDTRARIALDETVEFSKAIERARKLTSEEDTLVVVSSDHSHVMTYNGYTKRGQDVLGIADISDKDGLPYTTLSYANGPGYADTYQSGDPAERIDITNVDYTQMNQRYLATAPLSSEAHGGEDVNVYSSGPLAHIFVGNYEQSTLPHLMAYAAGIGQYYEPADDKDKDDDGGAASLSSCLALLLAAVAVAVAIGRH</sequence>
<dbReference type="PROSITE" id="PS00123">
    <property type="entry name" value="ALKALINE_PHOSPHATASE"/>
    <property type="match status" value="1"/>
</dbReference>
<dbReference type="EC" id="3.1.3.1" evidence="4 10"/>
<reference evidence="13" key="2">
    <citation type="submission" date="2025-05" db="UniProtKB">
        <authorList>
            <consortium name="EnsemblMetazoa"/>
        </authorList>
    </citation>
    <scope>IDENTIFICATION</scope>
    <source>
        <strain evidence="13">Foshan</strain>
    </source>
</reference>
<feature type="signal peptide" evidence="12">
    <location>
        <begin position="1"/>
        <end position="17"/>
    </location>
</feature>
<dbReference type="CDD" id="cd16012">
    <property type="entry name" value="ALP"/>
    <property type="match status" value="1"/>
</dbReference>
<keyword evidence="11" id="KW-1133">Transmembrane helix</keyword>
<evidence type="ECO:0000256" key="2">
    <source>
        <dbReference type="ARBA" id="ARBA00001947"/>
    </source>
</evidence>
<protein>
    <recommendedName>
        <fullName evidence="4 10">Alkaline phosphatase</fullName>
        <ecNumber evidence="4 10">3.1.3.1</ecNumber>
    </recommendedName>
</protein>
<evidence type="ECO:0000256" key="5">
    <source>
        <dbReference type="ARBA" id="ARBA00022723"/>
    </source>
</evidence>
<evidence type="ECO:0000256" key="6">
    <source>
        <dbReference type="ARBA" id="ARBA00022801"/>
    </source>
</evidence>
<keyword evidence="12" id="KW-0732">Signal</keyword>
<evidence type="ECO:0000313" key="13">
    <source>
        <dbReference type="EnsemblMetazoa" id="AALFPA23_004081.P4859"/>
    </source>
</evidence>
<evidence type="ECO:0000256" key="11">
    <source>
        <dbReference type="SAM" id="Phobius"/>
    </source>
</evidence>
<keyword evidence="7 10" id="KW-0862">Zinc</keyword>
<keyword evidence="8 10" id="KW-0460">Magnesium</keyword>
<name>A0ABM1XYS1_AEDAL</name>
<evidence type="ECO:0000256" key="8">
    <source>
        <dbReference type="ARBA" id="ARBA00022842"/>
    </source>
</evidence>
<evidence type="ECO:0000256" key="9">
    <source>
        <dbReference type="RuleBase" id="RU003946"/>
    </source>
</evidence>
<keyword evidence="5" id="KW-0479">Metal-binding</keyword>
<evidence type="ECO:0000256" key="4">
    <source>
        <dbReference type="ARBA" id="ARBA00012647"/>
    </source>
</evidence>
<dbReference type="RefSeq" id="XP_062711707.1">
    <property type="nucleotide sequence ID" value="XM_062855723.1"/>
</dbReference>
<comment type="cofactor">
    <cofactor evidence="1">
        <name>Mg(2+)</name>
        <dbReference type="ChEBI" id="CHEBI:18420"/>
    </cofactor>
</comment>
<evidence type="ECO:0000256" key="10">
    <source>
        <dbReference type="RuleBase" id="RU003947"/>
    </source>
</evidence>
<dbReference type="SUPFAM" id="SSF53649">
    <property type="entry name" value="Alkaline phosphatase-like"/>
    <property type="match status" value="1"/>
</dbReference>
<dbReference type="Proteomes" id="UP000069940">
    <property type="component" value="Unassembled WGS sequence"/>
</dbReference>
<dbReference type="GeneID" id="134289613"/>
<dbReference type="Pfam" id="PF00245">
    <property type="entry name" value="Alk_phosphatase"/>
    <property type="match status" value="1"/>
</dbReference>
<dbReference type="Gene3D" id="3.40.720.10">
    <property type="entry name" value="Alkaline Phosphatase, subunit A"/>
    <property type="match status" value="1"/>
</dbReference>
<comment type="cofactor">
    <cofactor evidence="2">
        <name>Zn(2+)</name>
        <dbReference type="ChEBI" id="CHEBI:29105"/>
    </cofactor>
</comment>
<accession>A0ABM1XYS1</accession>
<feature type="chain" id="PRO_5047118522" description="Alkaline phosphatase" evidence="12">
    <location>
        <begin position="18"/>
        <end position="561"/>
    </location>
</feature>
<keyword evidence="14" id="KW-1185">Reference proteome</keyword>
<dbReference type="PANTHER" id="PTHR11596:SF85">
    <property type="entry name" value="ALKALINE PHOSPHATASE-RELATED"/>
    <property type="match status" value="1"/>
</dbReference>
<reference evidence="14" key="1">
    <citation type="journal article" date="2015" name="Proc. Natl. Acad. Sci. U.S.A.">
        <title>Genome sequence of the Asian Tiger mosquito, Aedes albopictus, reveals insights into its biology, genetics, and evolution.</title>
        <authorList>
            <person name="Chen X.G."/>
            <person name="Jiang X."/>
            <person name="Gu J."/>
            <person name="Xu M."/>
            <person name="Wu Y."/>
            <person name="Deng Y."/>
            <person name="Zhang C."/>
            <person name="Bonizzoni M."/>
            <person name="Dermauw W."/>
            <person name="Vontas J."/>
            <person name="Armbruster P."/>
            <person name="Huang X."/>
            <person name="Yang Y."/>
            <person name="Zhang H."/>
            <person name="He W."/>
            <person name="Peng H."/>
            <person name="Liu Y."/>
            <person name="Wu K."/>
            <person name="Chen J."/>
            <person name="Lirakis M."/>
            <person name="Topalis P."/>
            <person name="Van Leeuwen T."/>
            <person name="Hall A.B."/>
            <person name="Jiang X."/>
            <person name="Thorpe C."/>
            <person name="Mueller R.L."/>
            <person name="Sun C."/>
            <person name="Waterhouse R.M."/>
            <person name="Yan G."/>
            <person name="Tu Z.J."/>
            <person name="Fang X."/>
            <person name="James A.A."/>
        </authorList>
    </citation>
    <scope>NUCLEOTIDE SEQUENCE [LARGE SCALE GENOMIC DNA]</scope>
    <source>
        <strain evidence="14">Foshan</strain>
    </source>
</reference>
<keyword evidence="11" id="KW-0472">Membrane</keyword>
<comment type="catalytic activity">
    <reaction evidence="10">
        <text>a phosphate monoester + H2O = an alcohol + phosphate</text>
        <dbReference type="Rhea" id="RHEA:15017"/>
        <dbReference type="ChEBI" id="CHEBI:15377"/>
        <dbReference type="ChEBI" id="CHEBI:30879"/>
        <dbReference type="ChEBI" id="CHEBI:43474"/>
        <dbReference type="ChEBI" id="CHEBI:67140"/>
        <dbReference type="EC" id="3.1.3.1"/>
    </reaction>
</comment>
<evidence type="ECO:0000313" key="14">
    <source>
        <dbReference type="Proteomes" id="UP000069940"/>
    </source>
</evidence>
<dbReference type="SMART" id="SM00098">
    <property type="entry name" value="alkPPc"/>
    <property type="match status" value="1"/>
</dbReference>
<feature type="transmembrane region" description="Helical" evidence="11">
    <location>
        <begin position="538"/>
        <end position="558"/>
    </location>
</feature>
<organism evidence="13 14">
    <name type="scientific">Aedes albopictus</name>
    <name type="common">Asian tiger mosquito</name>
    <name type="synonym">Stegomyia albopicta</name>
    <dbReference type="NCBI Taxonomy" id="7160"/>
    <lineage>
        <taxon>Eukaryota</taxon>
        <taxon>Metazoa</taxon>
        <taxon>Ecdysozoa</taxon>
        <taxon>Arthropoda</taxon>
        <taxon>Hexapoda</taxon>
        <taxon>Insecta</taxon>
        <taxon>Pterygota</taxon>
        <taxon>Neoptera</taxon>
        <taxon>Endopterygota</taxon>
        <taxon>Diptera</taxon>
        <taxon>Nematocera</taxon>
        <taxon>Culicoidea</taxon>
        <taxon>Culicidae</taxon>
        <taxon>Culicinae</taxon>
        <taxon>Aedini</taxon>
        <taxon>Aedes</taxon>
        <taxon>Stegomyia</taxon>
    </lineage>
</organism>
<evidence type="ECO:0000256" key="12">
    <source>
        <dbReference type="SAM" id="SignalP"/>
    </source>
</evidence>
<comment type="similarity">
    <text evidence="3 9">Belongs to the alkaline phosphatase family.</text>
</comment>
<evidence type="ECO:0000256" key="1">
    <source>
        <dbReference type="ARBA" id="ARBA00001946"/>
    </source>
</evidence>